<organism evidence="4 5">
    <name type="scientific">Diploptera punctata</name>
    <name type="common">Pacific beetle cockroach</name>
    <dbReference type="NCBI Taxonomy" id="6984"/>
    <lineage>
        <taxon>Eukaryota</taxon>
        <taxon>Metazoa</taxon>
        <taxon>Ecdysozoa</taxon>
        <taxon>Arthropoda</taxon>
        <taxon>Hexapoda</taxon>
        <taxon>Insecta</taxon>
        <taxon>Pterygota</taxon>
        <taxon>Neoptera</taxon>
        <taxon>Polyneoptera</taxon>
        <taxon>Dictyoptera</taxon>
        <taxon>Blattodea</taxon>
        <taxon>Blaberoidea</taxon>
        <taxon>Blaberidae</taxon>
        <taxon>Diplopterinae</taxon>
        <taxon>Diploptera</taxon>
    </lineage>
</organism>
<keyword evidence="1" id="KW-0175">Coiled coil</keyword>
<dbReference type="Proteomes" id="UP001233999">
    <property type="component" value="Unassembled WGS sequence"/>
</dbReference>
<feature type="domain" description="DUF4485" evidence="3">
    <location>
        <begin position="6"/>
        <end position="85"/>
    </location>
</feature>
<feature type="region of interest" description="Disordered" evidence="2">
    <location>
        <begin position="90"/>
        <end position="118"/>
    </location>
</feature>
<dbReference type="InterPro" id="IPR027831">
    <property type="entry name" value="DUF4485"/>
</dbReference>
<protein>
    <recommendedName>
        <fullName evidence="3">DUF4485 domain-containing protein</fullName>
    </recommendedName>
</protein>
<keyword evidence="5" id="KW-1185">Reference proteome</keyword>
<evidence type="ECO:0000313" key="4">
    <source>
        <dbReference type="EMBL" id="KAJ9597786.1"/>
    </source>
</evidence>
<evidence type="ECO:0000256" key="2">
    <source>
        <dbReference type="SAM" id="MobiDB-lite"/>
    </source>
</evidence>
<dbReference type="AlphaFoldDB" id="A0AAD8AEW1"/>
<gene>
    <name evidence="4" type="ORF">L9F63_011394</name>
</gene>
<reference evidence="4" key="1">
    <citation type="journal article" date="2023" name="IScience">
        <title>Live-bearing cockroach genome reveals convergent evolutionary mechanisms linked to viviparity in insects and beyond.</title>
        <authorList>
            <person name="Fouks B."/>
            <person name="Harrison M.C."/>
            <person name="Mikhailova A.A."/>
            <person name="Marchal E."/>
            <person name="English S."/>
            <person name="Carruthers M."/>
            <person name="Jennings E.C."/>
            <person name="Chiamaka E.L."/>
            <person name="Frigard R.A."/>
            <person name="Pippel M."/>
            <person name="Attardo G.M."/>
            <person name="Benoit J.B."/>
            <person name="Bornberg-Bauer E."/>
            <person name="Tobe S.S."/>
        </authorList>
    </citation>
    <scope>NUCLEOTIDE SEQUENCE</scope>
    <source>
        <strain evidence="4">Stay&amp;Tobe</strain>
    </source>
</reference>
<sequence>MADRCDKEYGEIIKNICECAPNLENPTEQGLVKQWMNKLNRENYSDEARWNRNEYARYLEYNVNNNNLHYPFVCTPPKEKLQPLEDVLEKKSPGRRSKWPIPCSERKKEAKSMGKSQSLSSSTASIRIYGEKQKKDEDDAVDCNRMLLRRITAELGSHMSLPQFVGLVSPYTCDRGSILRKVMGEEQVTFRNFVERTFATRTEDVGQLLARDQCALKNQLETWRQIMVNKQAQCEASLKEIVPDFDWEQYNNNPKYIKDLFIVKKEPTCKKQDENFKEWRQYMLHKIGFMREKLKEVIRQNEEMNQHLSDLRREHQERQTENTLNQQMLYERNHSLTQNIRDLRRRRDFNQQKIDALFQQIEACKCRTFDESENDM</sequence>
<proteinExistence type="predicted"/>
<dbReference type="Pfam" id="PF14846">
    <property type="entry name" value="DUF4485"/>
    <property type="match status" value="1"/>
</dbReference>
<reference evidence="4" key="2">
    <citation type="submission" date="2023-05" db="EMBL/GenBank/DDBJ databases">
        <authorList>
            <person name="Fouks B."/>
        </authorList>
    </citation>
    <scope>NUCLEOTIDE SEQUENCE</scope>
    <source>
        <strain evidence="4">Stay&amp;Tobe</strain>
        <tissue evidence="4">Testes</tissue>
    </source>
</reference>
<dbReference type="EMBL" id="JASPKZ010001586">
    <property type="protein sequence ID" value="KAJ9597786.1"/>
    <property type="molecule type" value="Genomic_DNA"/>
</dbReference>
<evidence type="ECO:0000313" key="5">
    <source>
        <dbReference type="Proteomes" id="UP001233999"/>
    </source>
</evidence>
<evidence type="ECO:0000256" key="1">
    <source>
        <dbReference type="SAM" id="Coils"/>
    </source>
</evidence>
<comment type="caution">
    <text evidence="4">The sequence shown here is derived from an EMBL/GenBank/DDBJ whole genome shotgun (WGS) entry which is preliminary data.</text>
</comment>
<feature type="coiled-coil region" evidence="1">
    <location>
        <begin position="294"/>
        <end position="360"/>
    </location>
</feature>
<evidence type="ECO:0000259" key="3">
    <source>
        <dbReference type="Pfam" id="PF14846"/>
    </source>
</evidence>
<name>A0AAD8AEW1_DIPPU</name>
<accession>A0AAD8AEW1</accession>